<dbReference type="EMBL" id="CAJOBP010096255">
    <property type="protein sequence ID" value="CAF4963071.1"/>
    <property type="molecule type" value="Genomic_DNA"/>
</dbReference>
<dbReference type="AlphaFoldDB" id="A0A821YQ34"/>
<feature type="non-terminal residue" evidence="1">
    <location>
        <position position="44"/>
    </location>
</feature>
<name>A0A821YQ34_9BILA</name>
<dbReference type="Proteomes" id="UP000663873">
    <property type="component" value="Unassembled WGS sequence"/>
</dbReference>
<organism evidence="1 2">
    <name type="scientific">Rotaria socialis</name>
    <dbReference type="NCBI Taxonomy" id="392032"/>
    <lineage>
        <taxon>Eukaryota</taxon>
        <taxon>Metazoa</taxon>
        <taxon>Spiralia</taxon>
        <taxon>Gnathifera</taxon>
        <taxon>Rotifera</taxon>
        <taxon>Eurotatoria</taxon>
        <taxon>Bdelloidea</taxon>
        <taxon>Philodinida</taxon>
        <taxon>Philodinidae</taxon>
        <taxon>Rotaria</taxon>
    </lineage>
</organism>
<keyword evidence="2" id="KW-1185">Reference proteome</keyword>
<gene>
    <name evidence="1" type="ORF">UJA718_LOCUS48350</name>
</gene>
<protein>
    <submittedName>
        <fullName evidence="1">Uncharacterized protein</fullName>
    </submittedName>
</protein>
<proteinExistence type="predicted"/>
<sequence>MWNTTLAGYNNRLAIPSNAREPYRTITLTLLRIYPILFMLVGTA</sequence>
<comment type="caution">
    <text evidence="1">The sequence shown here is derived from an EMBL/GenBank/DDBJ whole genome shotgun (WGS) entry which is preliminary data.</text>
</comment>
<evidence type="ECO:0000313" key="1">
    <source>
        <dbReference type="EMBL" id="CAF4963071.1"/>
    </source>
</evidence>
<accession>A0A821YQ34</accession>
<evidence type="ECO:0000313" key="2">
    <source>
        <dbReference type="Proteomes" id="UP000663873"/>
    </source>
</evidence>
<reference evidence="1" key="1">
    <citation type="submission" date="2021-02" db="EMBL/GenBank/DDBJ databases">
        <authorList>
            <person name="Nowell W R."/>
        </authorList>
    </citation>
    <scope>NUCLEOTIDE SEQUENCE</scope>
</reference>